<evidence type="ECO:0000313" key="1">
    <source>
        <dbReference type="EMBL" id="HIP89041.1"/>
    </source>
</evidence>
<dbReference type="EMBL" id="DQUR01000124">
    <property type="protein sequence ID" value="HIP89041.1"/>
    <property type="molecule type" value="Genomic_DNA"/>
</dbReference>
<protein>
    <submittedName>
        <fullName evidence="1">Uncharacterized protein</fullName>
    </submittedName>
</protein>
<sequence length="115" mass="13234">MDEEGSSFWLIRIFKPKKNDGILEQKITEDAYEDLKALLIRAKPEVENDKIILKLPHGDVILTKDRLRIVAKSREDAEKILRNLHYYSMPPGLWPAYGLSYSIKRNPAILKKSGA</sequence>
<name>A0A832ZFE9_9EURY</name>
<organism evidence="1 2">
    <name type="scientific">Thermococcus paralvinellae</name>
    <dbReference type="NCBI Taxonomy" id="582419"/>
    <lineage>
        <taxon>Archaea</taxon>
        <taxon>Methanobacteriati</taxon>
        <taxon>Methanobacteriota</taxon>
        <taxon>Thermococci</taxon>
        <taxon>Thermococcales</taxon>
        <taxon>Thermococcaceae</taxon>
        <taxon>Thermococcus</taxon>
    </lineage>
</organism>
<proteinExistence type="predicted"/>
<reference evidence="1" key="1">
    <citation type="journal article" date="2020" name="ISME J.">
        <title>Gammaproteobacteria mediating utilization of methyl-, sulfur- and petroleum organic compounds in deep ocean hydrothermal plumes.</title>
        <authorList>
            <person name="Zhou Z."/>
            <person name="Liu Y."/>
            <person name="Pan J."/>
            <person name="Cron B.R."/>
            <person name="Toner B.M."/>
            <person name="Anantharaman K."/>
            <person name="Breier J.A."/>
            <person name="Dick G.J."/>
            <person name="Li M."/>
        </authorList>
    </citation>
    <scope>NUCLEOTIDE SEQUENCE</scope>
    <source>
        <strain evidence="1">SZUA-1476</strain>
    </source>
</reference>
<evidence type="ECO:0000313" key="2">
    <source>
        <dbReference type="Proteomes" id="UP000653692"/>
    </source>
</evidence>
<accession>A0A832ZFE9</accession>
<gene>
    <name evidence="1" type="ORF">EYH24_03640</name>
</gene>
<dbReference type="Proteomes" id="UP000653692">
    <property type="component" value="Unassembled WGS sequence"/>
</dbReference>
<comment type="caution">
    <text evidence="1">The sequence shown here is derived from an EMBL/GenBank/DDBJ whole genome shotgun (WGS) entry which is preliminary data.</text>
</comment>
<dbReference type="AlphaFoldDB" id="A0A832ZFE9"/>